<gene>
    <name evidence="1" type="ORF">F3K02_03305</name>
</gene>
<organism evidence="1 2">
    <name type="scientific">Hydrogenophaga aromaticivorans</name>
    <dbReference type="NCBI Taxonomy" id="2610898"/>
    <lineage>
        <taxon>Bacteria</taxon>
        <taxon>Pseudomonadati</taxon>
        <taxon>Pseudomonadota</taxon>
        <taxon>Betaproteobacteria</taxon>
        <taxon>Burkholderiales</taxon>
        <taxon>Comamonadaceae</taxon>
        <taxon>Hydrogenophaga</taxon>
    </lineage>
</organism>
<name>A0A7Y8GSX6_9BURK</name>
<accession>A0A7Y8GSX6</accession>
<dbReference type="EMBL" id="VYGV01000004">
    <property type="protein sequence ID" value="NWF44284.1"/>
    <property type="molecule type" value="Genomic_DNA"/>
</dbReference>
<dbReference type="Proteomes" id="UP000545507">
    <property type="component" value="Unassembled WGS sequence"/>
</dbReference>
<evidence type="ECO:0000313" key="2">
    <source>
        <dbReference type="Proteomes" id="UP000545507"/>
    </source>
</evidence>
<protein>
    <submittedName>
        <fullName evidence="1">Uncharacterized protein</fullName>
    </submittedName>
</protein>
<evidence type="ECO:0000313" key="1">
    <source>
        <dbReference type="EMBL" id="NWF44284.1"/>
    </source>
</evidence>
<reference evidence="1 2" key="1">
    <citation type="submission" date="2019-09" db="EMBL/GenBank/DDBJ databases">
        <title>Hydrogenophaga aromatica sp. nov., isolated from a para-xylene-degrading enrichment culture.</title>
        <authorList>
            <person name="Tancsics A."/>
            <person name="Banerjee S."/>
        </authorList>
    </citation>
    <scope>NUCLEOTIDE SEQUENCE [LARGE SCALE GENOMIC DNA]</scope>
    <source>
        <strain evidence="1 2">D2P1</strain>
    </source>
</reference>
<proteinExistence type="predicted"/>
<dbReference type="AlphaFoldDB" id="A0A7Y8GSX6"/>
<keyword evidence="2" id="KW-1185">Reference proteome</keyword>
<sequence>MTDVLPIAGADALLLDEFGDELLGSGLINSLGLVSALLLVQEQSAQGFPTLSPAKLALDALSMDLLNLEPALASLSSSVPAGLLSSLEGEAEALPWSDLLGQAQTLVNELVAGVSSQDGLPLEALGLESLTTLLDDLQVLDAQLPDALDITSLAGVSGVLAGLTDGQLPLNALDGLVPHAAEMASPVLDQESGLGVVDVLTSTVSGGVPGVSTESPVVNAPETLAPVTAPVQEVVAGVLPPVENLVGLVPGVVAPVVDGVVEVLDQTTDVVETVVGAVDGVTDLLGNVVEDLLTSPGDLPETLVDGVEQVVGVVEDVVGETTELVGDVVDVVGEVVTGTVDNLLDALGSTGGLGDAGGLLEPVTDLLSGGGLGDAGGLLEPMTDLLSGGGLGDAGSLLEPVTDLLSGGGLGDAGSLLEPVTDLLSGGGLGDAGSLLEPVTDLLSGGGLGDAGSLLEPVTDLLSGGVDASLIDTLSGVVEQPQSLLDGLTDLGSVTDVVTDLASDLPVVGDVVSELPLVSDLTGGTLPLVQAPTDEEGGALLGGLLG</sequence>
<dbReference type="RefSeq" id="WP_177133311.1">
    <property type="nucleotide sequence ID" value="NZ_VYGV01000004.1"/>
</dbReference>
<comment type="caution">
    <text evidence="1">The sequence shown here is derived from an EMBL/GenBank/DDBJ whole genome shotgun (WGS) entry which is preliminary data.</text>
</comment>